<dbReference type="Proteomes" id="UP000245207">
    <property type="component" value="Unassembled WGS sequence"/>
</dbReference>
<feature type="signal peptide" evidence="1">
    <location>
        <begin position="1"/>
        <end position="19"/>
    </location>
</feature>
<evidence type="ECO:0000256" key="1">
    <source>
        <dbReference type="SAM" id="SignalP"/>
    </source>
</evidence>
<feature type="chain" id="PRO_5015434091" evidence="1">
    <location>
        <begin position="20"/>
        <end position="119"/>
    </location>
</feature>
<dbReference type="EMBL" id="PKPP01002722">
    <property type="protein sequence ID" value="PWA73573.1"/>
    <property type="molecule type" value="Genomic_DNA"/>
</dbReference>
<protein>
    <submittedName>
        <fullName evidence="2">Uncharacterized protein</fullName>
    </submittedName>
</protein>
<comment type="caution">
    <text evidence="2">The sequence shown here is derived from an EMBL/GenBank/DDBJ whole genome shotgun (WGS) entry which is preliminary data.</text>
</comment>
<sequence>MVLLLVVITSMSSILSVSTTNNDGDQEIFTVVEDPTSMHHEGMGMSKAKPIEIGKFLLEDGKVLTLARKSSPSRNCVDVYQPCGMFHWCCDPYYCCDGAPIYGTCVPPCEDCPYCVRVW</sequence>
<organism evidence="2 3">
    <name type="scientific">Artemisia annua</name>
    <name type="common">Sweet wormwood</name>
    <dbReference type="NCBI Taxonomy" id="35608"/>
    <lineage>
        <taxon>Eukaryota</taxon>
        <taxon>Viridiplantae</taxon>
        <taxon>Streptophyta</taxon>
        <taxon>Embryophyta</taxon>
        <taxon>Tracheophyta</taxon>
        <taxon>Spermatophyta</taxon>
        <taxon>Magnoliopsida</taxon>
        <taxon>eudicotyledons</taxon>
        <taxon>Gunneridae</taxon>
        <taxon>Pentapetalae</taxon>
        <taxon>asterids</taxon>
        <taxon>campanulids</taxon>
        <taxon>Asterales</taxon>
        <taxon>Asteraceae</taxon>
        <taxon>Asteroideae</taxon>
        <taxon>Anthemideae</taxon>
        <taxon>Artemisiinae</taxon>
        <taxon>Artemisia</taxon>
    </lineage>
</organism>
<reference evidence="2 3" key="1">
    <citation type="journal article" date="2018" name="Mol. Plant">
        <title>The genome of Artemisia annua provides insight into the evolution of Asteraceae family and artemisinin biosynthesis.</title>
        <authorList>
            <person name="Shen Q."/>
            <person name="Zhang L."/>
            <person name="Liao Z."/>
            <person name="Wang S."/>
            <person name="Yan T."/>
            <person name="Shi P."/>
            <person name="Liu M."/>
            <person name="Fu X."/>
            <person name="Pan Q."/>
            <person name="Wang Y."/>
            <person name="Lv Z."/>
            <person name="Lu X."/>
            <person name="Zhang F."/>
            <person name="Jiang W."/>
            <person name="Ma Y."/>
            <person name="Chen M."/>
            <person name="Hao X."/>
            <person name="Li L."/>
            <person name="Tang Y."/>
            <person name="Lv G."/>
            <person name="Zhou Y."/>
            <person name="Sun X."/>
            <person name="Brodelius P.E."/>
            <person name="Rose J.K.C."/>
            <person name="Tang K."/>
        </authorList>
    </citation>
    <scope>NUCLEOTIDE SEQUENCE [LARGE SCALE GENOMIC DNA]</scope>
    <source>
        <strain evidence="3">cv. Huhao1</strain>
        <tissue evidence="2">Leaf</tissue>
    </source>
</reference>
<evidence type="ECO:0000313" key="2">
    <source>
        <dbReference type="EMBL" id="PWA73573.1"/>
    </source>
</evidence>
<accession>A0A2U1NJ76</accession>
<dbReference type="AlphaFoldDB" id="A0A2U1NJ76"/>
<proteinExistence type="predicted"/>
<name>A0A2U1NJ76_ARTAN</name>
<keyword evidence="1" id="KW-0732">Signal</keyword>
<gene>
    <name evidence="2" type="ORF">CTI12_AA252410</name>
</gene>
<keyword evidence="3" id="KW-1185">Reference proteome</keyword>
<evidence type="ECO:0000313" key="3">
    <source>
        <dbReference type="Proteomes" id="UP000245207"/>
    </source>
</evidence>